<gene>
    <name evidence="2" type="ORF">NSMM_330003</name>
</gene>
<evidence type="ECO:0000313" key="2">
    <source>
        <dbReference type="EMBL" id="SCZ84983.1"/>
    </source>
</evidence>
<evidence type="ECO:0008006" key="4">
    <source>
        <dbReference type="Google" id="ProtNLM"/>
    </source>
</evidence>
<keyword evidence="3" id="KW-1185">Reference proteome</keyword>
<sequence length="222" mass="25115">MENKTASSRPYMSQKLPLQSFHAQQTFKRGFDVYTESIYSLSVVLRAFADEYQVREMEGLIDEKLSKAQADIRNEIVRLEKIAENNGITLESVSYSQPVIVEAKISSHRSARYANIIREFDNLITKLDAVWLSGLVPDSDYSRVTYEWKRRILRIATHVRGIVRQAMIESRKKAQQENIVDVPAVSEATIKGAADTKQSAGSTEPKDTSPGAFSWLSRNQQA</sequence>
<evidence type="ECO:0000313" key="3">
    <source>
        <dbReference type="Proteomes" id="UP000198729"/>
    </source>
</evidence>
<reference evidence="2 3" key="1">
    <citation type="submission" date="2016-10" db="EMBL/GenBank/DDBJ databases">
        <authorList>
            <person name="de Groot N.N."/>
        </authorList>
    </citation>
    <scope>NUCLEOTIDE SEQUENCE [LARGE SCALE GENOMIC DNA]</scope>
    <source>
        <strain evidence="2">1</strain>
    </source>
</reference>
<accession>A0A1G5SCS2</accession>
<organism evidence="2 3">
    <name type="scientific">Nitrosomonas mobilis</name>
    <dbReference type="NCBI Taxonomy" id="51642"/>
    <lineage>
        <taxon>Bacteria</taxon>
        <taxon>Pseudomonadati</taxon>
        <taxon>Pseudomonadota</taxon>
        <taxon>Betaproteobacteria</taxon>
        <taxon>Nitrosomonadales</taxon>
        <taxon>Nitrosomonadaceae</taxon>
        <taxon>Nitrosomonas</taxon>
    </lineage>
</organism>
<dbReference type="STRING" id="51642.NSMM_330003"/>
<dbReference type="Proteomes" id="UP000198729">
    <property type="component" value="Unassembled WGS sequence"/>
</dbReference>
<name>A0A1G5SCS2_9PROT</name>
<evidence type="ECO:0000256" key="1">
    <source>
        <dbReference type="SAM" id="MobiDB-lite"/>
    </source>
</evidence>
<feature type="region of interest" description="Disordered" evidence="1">
    <location>
        <begin position="191"/>
        <end position="222"/>
    </location>
</feature>
<protein>
    <recommendedName>
        <fullName evidence="4">DUF1845 domain-containing protein</fullName>
    </recommendedName>
</protein>
<dbReference type="OrthoDB" id="8550499at2"/>
<dbReference type="EMBL" id="FMWO01000040">
    <property type="protein sequence ID" value="SCZ84983.1"/>
    <property type="molecule type" value="Genomic_DNA"/>
</dbReference>
<dbReference type="AlphaFoldDB" id="A0A1G5SCS2"/>
<dbReference type="RefSeq" id="WP_090284890.1">
    <property type="nucleotide sequence ID" value="NZ_FMWO01000040.1"/>
</dbReference>
<proteinExistence type="predicted"/>